<feature type="transmembrane region" description="Helical" evidence="1">
    <location>
        <begin position="89"/>
        <end position="114"/>
    </location>
</feature>
<proteinExistence type="predicted"/>
<feature type="transmembrane region" description="Helical" evidence="1">
    <location>
        <begin position="12"/>
        <end position="32"/>
    </location>
</feature>
<keyword evidence="1" id="KW-1133">Transmembrane helix</keyword>
<gene>
    <name evidence="2" type="ORF">WUBG_00146</name>
</gene>
<dbReference type="AlphaFoldDB" id="J9F219"/>
<organism evidence="2 3">
    <name type="scientific">Wuchereria bancrofti</name>
    <dbReference type="NCBI Taxonomy" id="6293"/>
    <lineage>
        <taxon>Eukaryota</taxon>
        <taxon>Metazoa</taxon>
        <taxon>Ecdysozoa</taxon>
        <taxon>Nematoda</taxon>
        <taxon>Chromadorea</taxon>
        <taxon>Rhabditida</taxon>
        <taxon>Spirurina</taxon>
        <taxon>Spiruromorpha</taxon>
        <taxon>Filarioidea</taxon>
        <taxon>Onchocercidae</taxon>
        <taxon>Wuchereria</taxon>
    </lineage>
</organism>
<keyword evidence="1" id="KW-0812">Transmembrane</keyword>
<sequence>MQQQRTIIERSTEITCQNLFLALSFIALGSSISVQGTTVPNMVANMHASSSLFVVFGLCVAAFGFLVGCSTGGLIILCGSDFGTRRVFAVHAFFAAGIFLMSLLSTSVLSGAAISPDHVGIESIAEPKTQENILWSQTFLHMVAVTVHYNAANVERTSQLVMVQ</sequence>
<evidence type="ECO:0000313" key="2">
    <source>
        <dbReference type="EMBL" id="EJW88946.1"/>
    </source>
</evidence>
<comment type="caution">
    <text evidence="2">The sequence shown here is derived from an EMBL/GenBank/DDBJ whole genome shotgun (WGS) entry which is preliminary data.</text>
</comment>
<evidence type="ECO:0000256" key="1">
    <source>
        <dbReference type="SAM" id="Phobius"/>
    </source>
</evidence>
<reference evidence="3" key="1">
    <citation type="submission" date="2012-08" db="EMBL/GenBank/DDBJ databases">
        <title>The Genome Sequence of Wuchereria bancrofti.</title>
        <authorList>
            <person name="Nutman T.B."/>
            <person name="Fink D.L."/>
            <person name="Russ C."/>
            <person name="Young S."/>
            <person name="Zeng Q."/>
            <person name="Koehrsen M."/>
            <person name="Alvarado L."/>
            <person name="Berlin A."/>
            <person name="Chapman S.B."/>
            <person name="Chen Z."/>
            <person name="Freedman E."/>
            <person name="Gellesch M."/>
            <person name="Goldberg J."/>
            <person name="Griggs A."/>
            <person name="Gujja S."/>
            <person name="Heilman E.R."/>
            <person name="Heiman D."/>
            <person name="Hepburn T."/>
            <person name="Howarth C."/>
            <person name="Jen D."/>
            <person name="Larson L."/>
            <person name="Lewis B."/>
            <person name="Mehta T."/>
            <person name="Park D."/>
            <person name="Pearson M."/>
            <person name="Roberts A."/>
            <person name="Saif S."/>
            <person name="Shea T."/>
            <person name="Shenoy N."/>
            <person name="Sisk P."/>
            <person name="Stolte C."/>
            <person name="Sykes S."/>
            <person name="Walk T."/>
            <person name="White J."/>
            <person name="Yandava C."/>
            <person name="Haas B."/>
            <person name="Henn M.R."/>
            <person name="Nusbaum C."/>
            <person name="Birren B."/>
        </authorList>
    </citation>
    <scope>NUCLEOTIDE SEQUENCE [LARGE SCALE GENOMIC DNA]</scope>
    <source>
        <strain evidence="3">NA</strain>
    </source>
</reference>
<protein>
    <submittedName>
        <fullName evidence="2">Uncharacterized protein</fullName>
    </submittedName>
</protein>
<evidence type="ECO:0000313" key="3">
    <source>
        <dbReference type="Proteomes" id="UP000004810"/>
    </source>
</evidence>
<accession>J9F219</accession>
<name>J9F219_WUCBA</name>
<keyword evidence="1" id="KW-0472">Membrane</keyword>
<feature type="transmembrane region" description="Helical" evidence="1">
    <location>
        <begin position="52"/>
        <end position="77"/>
    </location>
</feature>
<dbReference type="EMBL" id="ADBV01000019">
    <property type="protein sequence ID" value="EJW88946.1"/>
    <property type="molecule type" value="Genomic_DNA"/>
</dbReference>
<dbReference type="Proteomes" id="UP000004810">
    <property type="component" value="Unassembled WGS sequence"/>
</dbReference>